<dbReference type="STRING" id="1122209.SAMN02745752_01831"/>
<accession>A0A1K1XHK4</accession>
<dbReference type="PANTHER" id="PTHR43877">
    <property type="entry name" value="AMINOALKYLPHOSPHONATE N-ACETYLTRANSFERASE-RELATED-RELATED"/>
    <property type="match status" value="1"/>
</dbReference>
<dbReference type="InterPro" id="IPR000182">
    <property type="entry name" value="GNAT_dom"/>
</dbReference>
<feature type="domain" description="N-acetyltransferase" evidence="3">
    <location>
        <begin position="4"/>
        <end position="163"/>
    </location>
</feature>
<sequence length="171" mass="18959">MTALQIRNARSSDLDAILTIQALCYTELEPESARSMGAKLAAAPNSCFVAEHQGRVVAYLLSLPWLLHRLPALNSQECQLPHQPDCFYLHDLAVVPQGRKLGAGRALIQAFFTALTRAGLDVACLVAVQGSGDYWQRWGFVVQQPDAELQHKLSSYGEGVEYRVWSRESVF</sequence>
<dbReference type="OrthoDB" id="359414at2"/>
<dbReference type="EMBL" id="FPJW01000006">
    <property type="protein sequence ID" value="SFX48875.1"/>
    <property type="molecule type" value="Genomic_DNA"/>
</dbReference>
<dbReference type="Proteomes" id="UP000182350">
    <property type="component" value="Unassembled WGS sequence"/>
</dbReference>
<dbReference type="Gene3D" id="3.40.630.30">
    <property type="match status" value="1"/>
</dbReference>
<dbReference type="GO" id="GO:0016747">
    <property type="term" value="F:acyltransferase activity, transferring groups other than amino-acyl groups"/>
    <property type="evidence" value="ECO:0007669"/>
    <property type="project" value="InterPro"/>
</dbReference>
<gene>
    <name evidence="4" type="ORF">SAMN02745752_01831</name>
</gene>
<keyword evidence="5" id="KW-1185">Reference proteome</keyword>
<keyword evidence="2" id="KW-0012">Acyltransferase</keyword>
<reference evidence="4 5" key="1">
    <citation type="submission" date="2016-11" db="EMBL/GenBank/DDBJ databases">
        <authorList>
            <person name="Jaros S."/>
            <person name="Januszkiewicz K."/>
            <person name="Wedrychowicz H."/>
        </authorList>
    </citation>
    <scope>NUCLEOTIDE SEQUENCE [LARGE SCALE GENOMIC DNA]</scope>
    <source>
        <strain evidence="4 5">DSM 21637</strain>
    </source>
</reference>
<dbReference type="Pfam" id="PF00583">
    <property type="entry name" value="Acetyltransf_1"/>
    <property type="match status" value="1"/>
</dbReference>
<dbReference type="InterPro" id="IPR016181">
    <property type="entry name" value="Acyl_CoA_acyltransferase"/>
</dbReference>
<dbReference type="AlphaFoldDB" id="A0A1K1XHK4"/>
<dbReference type="InterPro" id="IPR050832">
    <property type="entry name" value="Bact_Acetyltransf"/>
</dbReference>
<evidence type="ECO:0000256" key="1">
    <source>
        <dbReference type="ARBA" id="ARBA00022679"/>
    </source>
</evidence>
<evidence type="ECO:0000313" key="5">
    <source>
        <dbReference type="Proteomes" id="UP000182350"/>
    </source>
</evidence>
<evidence type="ECO:0000256" key="2">
    <source>
        <dbReference type="ARBA" id="ARBA00023315"/>
    </source>
</evidence>
<proteinExistence type="predicted"/>
<protein>
    <submittedName>
        <fullName evidence="4">Ribosomal protein S18 acetylase RimI</fullName>
    </submittedName>
</protein>
<organism evidence="4 5">
    <name type="scientific">Marinospirillum alkaliphilum DSM 21637</name>
    <dbReference type="NCBI Taxonomy" id="1122209"/>
    <lineage>
        <taxon>Bacteria</taxon>
        <taxon>Pseudomonadati</taxon>
        <taxon>Pseudomonadota</taxon>
        <taxon>Gammaproteobacteria</taxon>
        <taxon>Oceanospirillales</taxon>
        <taxon>Oceanospirillaceae</taxon>
        <taxon>Marinospirillum</taxon>
    </lineage>
</organism>
<dbReference type="SUPFAM" id="SSF55729">
    <property type="entry name" value="Acyl-CoA N-acyltransferases (Nat)"/>
    <property type="match status" value="1"/>
</dbReference>
<keyword evidence="4" id="KW-0687">Ribonucleoprotein</keyword>
<keyword evidence="1" id="KW-0808">Transferase</keyword>
<dbReference type="RefSeq" id="WP_072326144.1">
    <property type="nucleotide sequence ID" value="NZ_FPJW01000006.1"/>
</dbReference>
<keyword evidence="4" id="KW-0689">Ribosomal protein</keyword>
<evidence type="ECO:0000313" key="4">
    <source>
        <dbReference type="EMBL" id="SFX48875.1"/>
    </source>
</evidence>
<evidence type="ECO:0000259" key="3">
    <source>
        <dbReference type="PROSITE" id="PS51186"/>
    </source>
</evidence>
<dbReference type="PROSITE" id="PS51186">
    <property type="entry name" value="GNAT"/>
    <property type="match status" value="1"/>
</dbReference>
<dbReference type="GO" id="GO:0005840">
    <property type="term" value="C:ribosome"/>
    <property type="evidence" value="ECO:0007669"/>
    <property type="project" value="UniProtKB-KW"/>
</dbReference>
<name>A0A1K1XHK4_9GAMM</name>
<dbReference type="CDD" id="cd04301">
    <property type="entry name" value="NAT_SF"/>
    <property type="match status" value="1"/>
</dbReference>